<evidence type="ECO:0000313" key="2">
    <source>
        <dbReference type="EMBL" id="KAF4460296.1"/>
    </source>
</evidence>
<name>A0A8H4L0Y4_9HYPO</name>
<sequence>MHSGVLLLLAIGLLGASASPCKPSTSASSLTTSEAFALSTTSVASSSQTTSESAAFSTDSTTTLFTTSTTLDATTSSTVAPSSTTLTAPLHFKAIVQGGPAGDTPARFPPRQYGSITIGTYNPANVGVAVFSIEAGTGSLLVEGERICGFYSPSLESASLSDGWWATELRCAQDDMTCIEDFNDDNDPQCYATGGVWTQFWALGVMNGYYLVELGSSNAAAGGGRTAFDFGIHGV</sequence>
<evidence type="ECO:0000256" key="1">
    <source>
        <dbReference type="SAM" id="SignalP"/>
    </source>
</evidence>
<keyword evidence="3" id="KW-1185">Reference proteome</keyword>
<accession>A0A8H4L0Y4</accession>
<feature type="chain" id="PRO_5034097312" evidence="1">
    <location>
        <begin position="19"/>
        <end position="235"/>
    </location>
</feature>
<dbReference type="OrthoDB" id="5095490at2759"/>
<keyword evidence="1" id="KW-0732">Signal</keyword>
<reference evidence="2 3" key="1">
    <citation type="submission" date="2020-01" db="EMBL/GenBank/DDBJ databases">
        <title>Identification and distribution of gene clusters putatively required for synthesis of sphingolipid metabolism inhibitors in phylogenetically diverse species of the filamentous fungus Fusarium.</title>
        <authorList>
            <person name="Kim H.-S."/>
            <person name="Busman M."/>
            <person name="Brown D.W."/>
            <person name="Divon H."/>
            <person name="Uhlig S."/>
            <person name="Proctor R.H."/>
        </authorList>
    </citation>
    <scope>NUCLEOTIDE SEQUENCE [LARGE SCALE GENOMIC DNA]</scope>
    <source>
        <strain evidence="2 3">NRRL 20459</strain>
    </source>
</reference>
<gene>
    <name evidence="2" type="ORF">FALBO_12924</name>
</gene>
<dbReference type="Proteomes" id="UP000554235">
    <property type="component" value="Unassembled WGS sequence"/>
</dbReference>
<comment type="caution">
    <text evidence="2">The sequence shown here is derived from an EMBL/GenBank/DDBJ whole genome shotgun (WGS) entry which is preliminary data.</text>
</comment>
<evidence type="ECO:0000313" key="3">
    <source>
        <dbReference type="Proteomes" id="UP000554235"/>
    </source>
</evidence>
<protein>
    <submittedName>
        <fullName evidence="2">Uncharacterized protein</fullName>
    </submittedName>
</protein>
<organism evidence="2 3">
    <name type="scientific">Fusarium albosuccineum</name>
    <dbReference type="NCBI Taxonomy" id="1237068"/>
    <lineage>
        <taxon>Eukaryota</taxon>
        <taxon>Fungi</taxon>
        <taxon>Dikarya</taxon>
        <taxon>Ascomycota</taxon>
        <taxon>Pezizomycotina</taxon>
        <taxon>Sordariomycetes</taxon>
        <taxon>Hypocreomycetidae</taxon>
        <taxon>Hypocreales</taxon>
        <taxon>Nectriaceae</taxon>
        <taxon>Fusarium</taxon>
        <taxon>Fusarium decemcellulare species complex</taxon>
    </lineage>
</organism>
<dbReference type="EMBL" id="JAADYS010001975">
    <property type="protein sequence ID" value="KAF4460296.1"/>
    <property type="molecule type" value="Genomic_DNA"/>
</dbReference>
<dbReference type="AlphaFoldDB" id="A0A8H4L0Y4"/>
<feature type="signal peptide" evidence="1">
    <location>
        <begin position="1"/>
        <end position="18"/>
    </location>
</feature>
<proteinExistence type="predicted"/>